<organism evidence="1 2">
    <name type="scientific">Funneliformis caledonium</name>
    <dbReference type="NCBI Taxonomy" id="1117310"/>
    <lineage>
        <taxon>Eukaryota</taxon>
        <taxon>Fungi</taxon>
        <taxon>Fungi incertae sedis</taxon>
        <taxon>Mucoromycota</taxon>
        <taxon>Glomeromycotina</taxon>
        <taxon>Glomeromycetes</taxon>
        <taxon>Glomerales</taxon>
        <taxon>Glomeraceae</taxon>
        <taxon>Funneliformis</taxon>
    </lineage>
</organism>
<dbReference type="AlphaFoldDB" id="A0A9N9IU63"/>
<dbReference type="EMBL" id="CAJVPQ010018017">
    <property type="protein sequence ID" value="CAG8749944.1"/>
    <property type="molecule type" value="Genomic_DNA"/>
</dbReference>
<reference evidence="1" key="1">
    <citation type="submission" date="2021-06" db="EMBL/GenBank/DDBJ databases">
        <authorList>
            <person name="Kallberg Y."/>
            <person name="Tangrot J."/>
            <person name="Rosling A."/>
        </authorList>
    </citation>
    <scope>NUCLEOTIDE SEQUENCE</scope>
    <source>
        <strain evidence="1">UK204</strain>
    </source>
</reference>
<name>A0A9N9IU63_9GLOM</name>
<gene>
    <name evidence="1" type="ORF">FCALED_LOCUS16242</name>
</gene>
<dbReference type="Proteomes" id="UP000789570">
    <property type="component" value="Unassembled WGS sequence"/>
</dbReference>
<evidence type="ECO:0000313" key="1">
    <source>
        <dbReference type="EMBL" id="CAG8749944.1"/>
    </source>
</evidence>
<evidence type="ECO:0000313" key="2">
    <source>
        <dbReference type="Proteomes" id="UP000789570"/>
    </source>
</evidence>
<dbReference type="OrthoDB" id="550575at2759"/>
<feature type="non-terminal residue" evidence="1">
    <location>
        <position position="1"/>
    </location>
</feature>
<accession>A0A9N9IU63</accession>
<keyword evidence="2" id="KW-1185">Reference proteome</keyword>
<proteinExistence type="predicted"/>
<sequence length="86" mass="10091">IDEIVQYCSSLEFLGIQLTNVSKDALSKLNPKIKIKRDSVLEMGPEKELNDLWVTLVNLIQYLWLTYANLENIVQYCEDKIKDEHY</sequence>
<comment type="caution">
    <text evidence="1">The sequence shown here is derived from an EMBL/GenBank/DDBJ whole genome shotgun (WGS) entry which is preliminary data.</text>
</comment>
<protein>
    <submittedName>
        <fullName evidence="1">4221_t:CDS:1</fullName>
    </submittedName>
</protein>